<evidence type="ECO:0000256" key="3">
    <source>
        <dbReference type="ARBA" id="ARBA00012438"/>
    </source>
</evidence>
<feature type="domain" description="HAMP" evidence="9">
    <location>
        <begin position="186"/>
        <end position="238"/>
    </location>
</feature>
<proteinExistence type="predicted"/>
<comment type="caution">
    <text evidence="10">The sequence shown here is derived from an EMBL/GenBank/DDBJ whole genome shotgun (WGS) entry which is preliminary data.</text>
</comment>
<sequence length="257" mass="28906">MPKFIKGFFGKVFRLMILISLIAEVIILVITTIGQTSSMERLIIKGNKTLAETAAKSIEAGYLDFKWPFETLKKISDSEEILFLWIVKPTGEIFLADDPEMQGKVITDPSLGTREIIAKDSIYHNQKIKLIIHPLEIEVGKKPWSLYMGVSLKAVTEVQRRILFTGFVFFTLAIIIVIPLSFYLAKGITNPLQTLRKGVEIIGKGNLDYRIKVKTGDEIEELAESFNRMAKSLGESQAALEESKTVLEIKVAARTRE</sequence>
<protein>
    <recommendedName>
        <fullName evidence="3">histidine kinase</fullName>
        <ecNumber evidence="3">2.7.13.3</ecNumber>
    </recommendedName>
</protein>
<comment type="subcellular location">
    <subcellularLocation>
        <location evidence="2">Membrane</location>
        <topology evidence="2">Multi-pass membrane protein</topology>
    </subcellularLocation>
</comment>
<feature type="non-terminal residue" evidence="10">
    <location>
        <position position="257"/>
    </location>
</feature>
<evidence type="ECO:0000256" key="7">
    <source>
        <dbReference type="ARBA" id="ARBA00023136"/>
    </source>
</evidence>
<dbReference type="PANTHER" id="PTHR45528">
    <property type="entry name" value="SENSOR HISTIDINE KINASE CPXA"/>
    <property type="match status" value="1"/>
</dbReference>
<evidence type="ECO:0000256" key="6">
    <source>
        <dbReference type="ARBA" id="ARBA00022777"/>
    </source>
</evidence>
<feature type="transmembrane region" description="Helical" evidence="8">
    <location>
        <begin position="12"/>
        <end position="33"/>
    </location>
</feature>
<accession>A0A2M7Z525</accession>
<evidence type="ECO:0000256" key="4">
    <source>
        <dbReference type="ARBA" id="ARBA00022553"/>
    </source>
</evidence>
<dbReference type="Proteomes" id="UP000231034">
    <property type="component" value="Unassembled WGS sequence"/>
</dbReference>
<dbReference type="SUPFAM" id="SSF158472">
    <property type="entry name" value="HAMP domain-like"/>
    <property type="match status" value="1"/>
</dbReference>
<evidence type="ECO:0000313" key="10">
    <source>
        <dbReference type="EMBL" id="PJA84220.1"/>
    </source>
</evidence>
<keyword evidence="8" id="KW-1133">Transmembrane helix</keyword>
<evidence type="ECO:0000313" key="11">
    <source>
        <dbReference type="Proteomes" id="UP000231034"/>
    </source>
</evidence>
<evidence type="ECO:0000256" key="5">
    <source>
        <dbReference type="ARBA" id="ARBA00022679"/>
    </source>
</evidence>
<organism evidence="10 11">
    <name type="scientific">Candidatus Nealsonbacteria bacterium CG_4_9_14_3_um_filter_37_13</name>
    <dbReference type="NCBI Taxonomy" id="1974695"/>
    <lineage>
        <taxon>Bacteria</taxon>
        <taxon>Candidatus Nealsoniibacteriota</taxon>
    </lineage>
</organism>
<keyword evidence="4" id="KW-0597">Phosphoprotein</keyword>
<keyword evidence="6" id="KW-0418">Kinase</keyword>
<dbReference type="EMBL" id="PFVR01000059">
    <property type="protein sequence ID" value="PJA84220.1"/>
    <property type="molecule type" value="Genomic_DNA"/>
</dbReference>
<dbReference type="EC" id="2.7.13.3" evidence="3"/>
<dbReference type="AlphaFoldDB" id="A0A2M7Z525"/>
<reference evidence="11" key="1">
    <citation type="submission" date="2017-09" db="EMBL/GenBank/DDBJ databases">
        <title>Depth-based differentiation of microbial function through sediment-hosted aquifers and enrichment of novel symbionts in the deep terrestrial subsurface.</title>
        <authorList>
            <person name="Probst A.J."/>
            <person name="Ladd B."/>
            <person name="Jarett J.K."/>
            <person name="Geller-Mcgrath D.E."/>
            <person name="Sieber C.M.K."/>
            <person name="Emerson J.B."/>
            <person name="Anantharaman K."/>
            <person name="Thomas B.C."/>
            <person name="Malmstrom R."/>
            <person name="Stieglmeier M."/>
            <person name="Klingl A."/>
            <person name="Woyke T."/>
            <person name="Ryan C.M."/>
            <person name="Banfield J.F."/>
        </authorList>
    </citation>
    <scope>NUCLEOTIDE SEQUENCE [LARGE SCALE GENOMIC DNA]</scope>
</reference>
<comment type="catalytic activity">
    <reaction evidence="1">
        <text>ATP + protein L-histidine = ADP + protein N-phospho-L-histidine.</text>
        <dbReference type="EC" id="2.7.13.3"/>
    </reaction>
</comment>
<evidence type="ECO:0000256" key="8">
    <source>
        <dbReference type="SAM" id="Phobius"/>
    </source>
</evidence>
<evidence type="ECO:0000256" key="2">
    <source>
        <dbReference type="ARBA" id="ARBA00004141"/>
    </source>
</evidence>
<name>A0A2M7Z525_9BACT</name>
<dbReference type="InterPro" id="IPR003660">
    <property type="entry name" value="HAMP_dom"/>
</dbReference>
<dbReference type="PANTHER" id="PTHR45528:SF8">
    <property type="entry name" value="HISTIDINE KINASE"/>
    <property type="match status" value="1"/>
</dbReference>
<dbReference type="CDD" id="cd06225">
    <property type="entry name" value="HAMP"/>
    <property type="match status" value="1"/>
</dbReference>
<dbReference type="GO" id="GO:0005886">
    <property type="term" value="C:plasma membrane"/>
    <property type="evidence" value="ECO:0007669"/>
    <property type="project" value="TreeGrafter"/>
</dbReference>
<dbReference type="Pfam" id="PF00672">
    <property type="entry name" value="HAMP"/>
    <property type="match status" value="1"/>
</dbReference>
<dbReference type="PROSITE" id="PS50885">
    <property type="entry name" value="HAMP"/>
    <property type="match status" value="1"/>
</dbReference>
<keyword evidence="5" id="KW-0808">Transferase</keyword>
<keyword evidence="7 8" id="KW-0472">Membrane</keyword>
<dbReference type="GO" id="GO:0000155">
    <property type="term" value="F:phosphorelay sensor kinase activity"/>
    <property type="evidence" value="ECO:0007669"/>
    <property type="project" value="TreeGrafter"/>
</dbReference>
<dbReference type="InterPro" id="IPR050398">
    <property type="entry name" value="HssS/ArlS-like"/>
</dbReference>
<evidence type="ECO:0000256" key="1">
    <source>
        <dbReference type="ARBA" id="ARBA00000085"/>
    </source>
</evidence>
<dbReference type="Gene3D" id="6.10.340.10">
    <property type="match status" value="1"/>
</dbReference>
<gene>
    <name evidence="10" type="ORF">CO145_01715</name>
</gene>
<dbReference type="SMART" id="SM00304">
    <property type="entry name" value="HAMP"/>
    <property type="match status" value="1"/>
</dbReference>
<keyword evidence="8" id="KW-0812">Transmembrane</keyword>
<evidence type="ECO:0000259" key="9">
    <source>
        <dbReference type="PROSITE" id="PS50885"/>
    </source>
</evidence>
<feature type="transmembrane region" description="Helical" evidence="8">
    <location>
        <begin position="162"/>
        <end position="185"/>
    </location>
</feature>